<reference evidence="4" key="2">
    <citation type="journal article" date="2018" name="Biosci. Biotechnol. Biochem.">
        <title>Polysaccharide hydrolase of the hadal zone amphipods Hirondellea gigas.</title>
        <authorList>
            <person name="Kobayashi H."/>
            <person name="Nagahama T."/>
            <person name="Arai W."/>
            <person name="Sasagawa Y."/>
            <person name="Umeda M."/>
            <person name="Hayashi T."/>
            <person name="Nikaido I."/>
            <person name="Watanabe H."/>
            <person name="Oguri K."/>
            <person name="Kitazato H."/>
            <person name="Fujioka K."/>
            <person name="Kido Y."/>
            <person name="Takami H."/>
        </authorList>
    </citation>
    <scope>NUCLEOTIDE SEQUENCE</scope>
    <source>
        <tissue evidence="4">Whole body</tissue>
    </source>
</reference>
<feature type="compositionally biased region" description="Polar residues" evidence="2">
    <location>
        <begin position="239"/>
        <end position="252"/>
    </location>
</feature>
<dbReference type="EMBL" id="IACF01003195">
    <property type="protein sequence ID" value="LAB68819.1"/>
    <property type="molecule type" value="mRNA"/>
</dbReference>
<sequence>MLDGSQWAGPPPLAAQPMGIQSTAGAVPIMNEKGEVSMKKVKVHRYVSGKRPEYAPASSDDELTDEEDFTAPKTAAAHSDAPPILSQAQLTEAELSDPRLKRLLAQRQQTGPPRRIAQAEVIEGSDREEDEADEDAEAGTEDSETSRLRHRLADAELDSDSAEDETAEVDEEALAMRRQKMRERAMSKIQQEEEIMGKEDEGSDESSEEDSEEYSDESDSEAEGPRMKPVFVRKKDRLTIQQRESVQQSTKQAESELRHRQEERRREMLRLIESENRAMAPPAAGGMGGLPSKDSGVLGVGADLKHDNVSTNSRLEDVNTDDEADDAEYEGWKLRELRRLKRDKEEQESMQREREDVEKVRHMTEDERRIEQRNNPKTVTNKAVKGKYKFLQKYYHRGAFFLDNEDEVYKRDFSSSTLDDHFDKSILPKVMQVKNFGRSGRTKYTHLVDQDTTTFDSPWAADTQINHKFSNSTAGGMKQLYDTPSTKKETSSSGASGALRK</sequence>
<name>A0A2P2I457_9CRUS</name>
<dbReference type="AlphaFoldDB" id="A0A2P2I457"/>
<protein>
    <submittedName>
        <fullName evidence="4">Microfibrillar-associated protein 1-like</fullName>
    </submittedName>
</protein>
<feature type="compositionally biased region" description="Basic and acidic residues" evidence="2">
    <location>
        <begin position="253"/>
        <end position="264"/>
    </location>
</feature>
<feature type="compositionally biased region" description="Acidic residues" evidence="2">
    <location>
        <begin position="59"/>
        <end position="69"/>
    </location>
</feature>
<feature type="region of interest" description="Disordered" evidence="2">
    <location>
        <begin position="1"/>
        <end position="20"/>
    </location>
</feature>
<feature type="compositionally biased region" description="Acidic residues" evidence="2">
    <location>
        <begin position="126"/>
        <end position="143"/>
    </location>
</feature>
<dbReference type="InterPro" id="IPR033194">
    <property type="entry name" value="MFAP1"/>
</dbReference>
<feature type="compositionally biased region" description="Acidic residues" evidence="2">
    <location>
        <begin position="155"/>
        <end position="173"/>
    </location>
</feature>
<dbReference type="PANTHER" id="PTHR15327">
    <property type="entry name" value="MICROFIBRIL-ASSOCIATED PROTEIN"/>
    <property type="match status" value="1"/>
</dbReference>
<evidence type="ECO:0000259" key="3">
    <source>
        <dbReference type="Pfam" id="PF06991"/>
    </source>
</evidence>
<feature type="region of interest" description="Disordered" evidence="2">
    <location>
        <begin position="277"/>
        <end position="304"/>
    </location>
</feature>
<evidence type="ECO:0000256" key="2">
    <source>
        <dbReference type="SAM" id="MobiDB-lite"/>
    </source>
</evidence>
<feature type="region of interest" description="Disordered" evidence="2">
    <location>
        <begin position="101"/>
        <end position="264"/>
    </location>
</feature>
<evidence type="ECO:0000256" key="1">
    <source>
        <dbReference type="ARBA" id="ARBA00008155"/>
    </source>
</evidence>
<evidence type="ECO:0000313" key="4">
    <source>
        <dbReference type="EMBL" id="LAB68819.1"/>
    </source>
</evidence>
<dbReference type="Pfam" id="PF06991">
    <property type="entry name" value="MFAP1"/>
    <property type="match status" value="1"/>
</dbReference>
<dbReference type="EMBL" id="IACT01003055">
    <property type="protein sequence ID" value="LAC22307.1"/>
    <property type="molecule type" value="mRNA"/>
</dbReference>
<feature type="region of interest" description="Disordered" evidence="2">
    <location>
        <begin position="468"/>
        <end position="501"/>
    </location>
</feature>
<comment type="similarity">
    <text evidence="1">Belongs to the MFAP1 family.</text>
</comment>
<feature type="region of interest" description="Disordered" evidence="2">
    <location>
        <begin position="45"/>
        <end position="83"/>
    </location>
</feature>
<feature type="compositionally biased region" description="Acidic residues" evidence="2">
    <location>
        <begin position="201"/>
        <end position="222"/>
    </location>
</feature>
<feature type="region of interest" description="Disordered" evidence="2">
    <location>
        <begin position="341"/>
        <end position="371"/>
    </location>
</feature>
<organism evidence="4">
    <name type="scientific">Hirondellea gigas</name>
    <dbReference type="NCBI Taxonomy" id="1518452"/>
    <lineage>
        <taxon>Eukaryota</taxon>
        <taxon>Metazoa</taxon>
        <taxon>Ecdysozoa</taxon>
        <taxon>Arthropoda</taxon>
        <taxon>Crustacea</taxon>
        <taxon>Multicrustacea</taxon>
        <taxon>Malacostraca</taxon>
        <taxon>Eumalacostraca</taxon>
        <taxon>Peracarida</taxon>
        <taxon>Amphipoda</taxon>
        <taxon>Amphilochidea</taxon>
        <taxon>Lysianassida</taxon>
        <taxon>Lysianassidira</taxon>
        <taxon>Lysianassoidea</taxon>
        <taxon>Lysianassidae</taxon>
        <taxon>Hirondellea</taxon>
    </lineage>
</organism>
<feature type="domain" description="Micro-fibrillar-associated protein 1 C-terminal" evidence="3">
    <location>
        <begin position="218"/>
        <end position="452"/>
    </location>
</feature>
<accession>A0A2P2I457</accession>
<reference evidence="5" key="1">
    <citation type="submission" date="2017-11" db="EMBL/GenBank/DDBJ databases">
        <title>The sensing device of the deep-sea amphipod.</title>
        <authorList>
            <person name="Kobayashi H."/>
            <person name="Nagahama T."/>
            <person name="Arai W."/>
            <person name="Sasagawa Y."/>
            <person name="Umeda M."/>
            <person name="Hayashi T."/>
            <person name="Nikaido I."/>
            <person name="Watanabe H."/>
            <person name="Oguri K."/>
            <person name="Kitazato H."/>
            <person name="Fujioka K."/>
            <person name="Kido Y."/>
            <person name="Takami H."/>
        </authorList>
    </citation>
    <scope>NUCLEOTIDE SEQUENCE</scope>
    <source>
        <tissue evidence="5">Whole body</tissue>
    </source>
</reference>
<evidence type="ECO:0000313" key="5">
    <source>
        <dbReference type="EMBL" id="LAC22307.1"/>
    </source>
</evidence>
<feature type="compositionally biased region" description="Basic and acidic residues" evidence="2">
    <location>
        <begin position="144"/>
        <end position="154"/>
    </location>
</feature>
<proteinExistence type="evidence at transcript level"/>
<dbReference type="InterPro" id="IPR009730">
    <property type="entry name" value="MFAP1_C"/>
</dbReference>